<dbReference type="PROSITE" id="PS50109">
    <property type="entry name" value="HIS_KIN"/>
    <property type="match status" value="1"/>
</dbReference>
<gene>
    <name evidence="10" type="ORF">QE109_14135</name>
</gene>
<reference evidence="10 11" key="1">
    <citation type="submission" date="2023-04" db="EMBL/GenBank/DDBJ databases">
        <title>Fusibacter bizertensis strain WBS, isolated from littoral bottom sediments of the Arctic seas - biochemical and genomic analysis.</title>
        <authorList>
            <person name="Brioukhanov A.L."/>
        </authorList>
    </citation>
    <scope>NUCLEOTIDE SEQUENCE [LARGE SCALE GENOMIC DNA]</scope>
    <source>
        <strain evidence="10 11">WBS</strain>
    </source>
</reference>
<evidence type="ECO:0000259" key="8">
    <source>
        <dbReference type="PROSITE" id="PS50112"/>
    </source>
</evidence>
<name>A0ABT6NFT2_9FIRM</name>
<dbReference type="InterPro" id="IPR001610">
    <property type="entry name" value="PAC"/>
</dbReference>
<comment type="catalytic activity">
    <reaction evidence="1">
        <text>ATP + protein L-histidine = ADP + protein N-phospho-L-histidine.</text>
        <dbReference type="EC" id="2.7.13.3"/>
    </reaction>
</comment>
<evidence type="ECO:0000256" key="5">
    <source>
        <dbReference type="ARBA" id="ARBA00023012"/>
    </source>
</evidence>
<keyword evidence="3" id="KW-0597">Phosphoprotein</keyword>
<dbReference type="CDD" id="cd00082">
    <property type="entry name" value="HisKA"/>
    <property type="match status" value="1"/>
</dbReference>
<evidence type="ECO:0000313" key="10">
    <source>
        <dbReference type="EMBL" id="MDH8679293.1"/>
    </source>
</evidence>
<dbReference type="PANTHER" id="PTHR43065">
    <property type="entry name" value="SENSOR HISTIDINE KINASE"/>
    <property type="match status" value="1"/>
</dbReference>
<keyword evidence="4" id="KW-0418">Kinase</keyword>
<evidence type="ECO:0000256" key="3">
    <source>
        <dbReference type="ARBA" id="ARBA00022553"/>
    </source>
</evidence>
<dbReference type="NCBIfam" id="TIGR00229">
    <property type="entry name" value="sensory_box"/>
    <property type="match status" value="2"/>
</dbReference>
<dbReference type="SMART" id="SM00387">
    <property type="entry name" value="HATPase_c"/>
    <property type="match status" value="1"/>
</dbReference>
<dbReference type="InterPro" id="IPR013656">
    <property type="entry name" value="PAS_4"/>
</dbReference>
<accession>A0ABT6NFT2</accession>
<dbReference type="Pfam" id="PF13426">
    <property type="entry name" value="PAS_9"/>
    <property type="match status" value="1"/>
</dbReference>
<dbReference type="InterPro" id="IPR035965">
    <property type="entry name" value="PAS-like_dom_sf"/>
</dbReference>
<sequence>MMSASNTDLSNFIIFQNLVSNLPMIFYALDENWIFTLSDGKGLENLGLKPGQVVGANAKEMYIDHPDIITAIEKAYQGNSVRYEHQLGDLYIENFVMPVFSSQGKVEGIIGATIDITERKKAELNLLKTQELQQAIFDSVPGMLYLYDAKGELNLWNKAHEAITGYTHEELDHFNLANWYKDDPESLQAVTVGLSVAEKNGYGEAEANLQRKDGTKIPFYFTACPVEIDHEHYFVGIGIDISKQKKAEEELISFNKTLEDKVVLRTNELHVANKELTHANEELTAVNEEMFAMNEELTATNEEMTAMNEELTESNNKIMQMKNYLVESEKMAALGGLVAGVAHEVNTPLGVGITASSHLVDISKELMLKIAEPSYDKDEILDYLEDIQKASSIIEKNLTRAGKLTQSFKQLSVDQTSEPKRLFNVGDYLEEILITLSPTLKKTNIHIKTECEEKLFISGSPGAFAQIITNLVMNSLHHAYESKDQGLITIKLQNIDSQIKLVFSDDGCGMNTHTRSKIYEPFFTTRRDLGGTGLGLSVVYSIVTQQFSGTIECSSELGVGTTFTILLSQGGDR</sequence>
<keyword evidence="4" id="KW-0808">Transferase</keyword>
<dbReference type="Proteomes" id="UP001158045">
    <property type="component" value="Unassembled WGS sequence"/>
</dbReference>
<dbReference type="InterPro" id="IPR036890">
    <property type="entry name" value="HATPase_C_sf"/>
</dbReference>
<dbReference type="PANTHER" id="PTHR43065:SF47">
    <property type="match status" value="1"/>
</dbReference>
<dbReference type="SUPFAM" id="SSF55785">
    <property type="entry name" value="PYP-like sensor domain (PAS domain)"/>
    <property type="match status" value="2"/>
</dbReference>
<dbReference type="Pfam" id="PF02518">
    <property type="entry name" value="HATPase_c"/>
    <property type="match status" value="1"/>
</dbReference>
<dbReference type="InterPro" id="IPR004358">
    <property type="entry name" value="Sig_transdc_His_kin-like_C"/>
</dbReference>
<dbReference type="Pfam" id="PF08448">
    <property type="entry name" value="PAS_4"/>
    <property type="match status" value="1"/>
</dbReference>
<dbReference type="RefSeq" id="WP_281095191.1">
    <property type="nucleotide sequence ID" value="NZ_JARYZI010000011.1"/>
</dbReference>
<feature type="domain" description="PAC" evidence="9">
    <location>
        <begin position="203"/>
        <end position="253"/>
    </location>
</feature>
<dbReference type="SMART" id="SM00091">
    <property type="entry name" value="PAS"/>
    <property type="match status" value="2"/>
</dbReference>
<feature type="domain" description="Histidine kinase" evidence="7">
    <location>
        <begin position="340"/>
        <end position="571"/>
    </location>
</feature>
<evidence type="ECO:0000313" key="11">
    <source>
        <dbReference type="Proteomes" id="UP001158045"/>
    </source>
</evidence>
<dbReference type="InterPro" id="IPR003594">
    <property type="entry name" value="HATPase_dom"/>
</dbReference>
<dbReference type="EMBL" id="JARYZI010000011">
    <property type="protein sequence ID" value="MDH8679293.1"/>
    <property type="molecule type" value="Genomic_DNA"/>
</dbReference>
<dbReference type="SMART" id="SM00086">
    <property type="entry name" value="PAC"/>
    <property type="match status" value="2"/>
</dbReference>
<proteinExistence type="predicted"/>
<dbReference type="InterPro" id="IPR000700">
    <property type="entry name" value="PAS-assoc_C"/>
</dbReference>
<dbReference type="EC" id="2.7.13.3" evidence="2"/>
<dbReference type="Gene3D" id="3.30.450.20">
    <property type="entry name" value="PAS domain"/>
    <property type="match status" value="2"/>
</dbReference>
<feature type="domain" description="PAS" evidence="8">
    <location>
        <begin position="129"/>
        <end position="171"/>
    </location>
</feature>
<dbReference type="CDD" id="cd00130">
    <property type="entry name" value="PAS"/>
    <property type="match status" value="1"/>
</dbReference>
<dbReference type="PROSITE" id="PS50113">
    <property type="entry name" value="PAC"/>
    <property type="match status" value="2"/>
</dbReference>
<feature type="domain" description="PAC" evidence="9">
    <location>
        <begin position="77"/>
        <end position="128"/>
    </location>
</feature>
<dbReference type="SUPFAM" id="SSF55874">
    <property type="entry name" value="ATPase domain of HSP90 chaperone/DNA topoisomerase II/histidine kinase"/>
    <property type="match status" value="1"/>
</dbReference>
<dbReference type="Gene3D" id="1.10.287.130">
    <property type="match status" value="1"/>
</dbReference>
<keyword evidence="6" id="KW-0175">Coiled coil</keyword>
<evidence type="ECO:0000256" key="1">
    <source>
        <dbReference type="ARBA" id="ARBA00000085"/>
    </source>
</evidence>
<organism evidence="10 11">
    <name type="scientific">Fusibacter bizertensis</name>
    <dbReference type="NCBI Taxonomy" id="1488331"/>
    <lineage>
        <taxon>Bacteria</taxon>
        <taxon>Bacillati</taxon>
        <taxon>Bacillota</taxon>
        <taxon>Clostridia</taxon>
        <taxon>Eubacteriales</taxon>
        <taxon>Eubacteriales Family XII. Incertae Sedis</taxon>
        <taxon>Fusibacter</taxon>
    </lineage>
</organism>
<evidence type="ECO:0000256" key="6">
    <source>
        <dbReference type="SAM" id="Coils"/>
    </source>
</evidence>
<protein>
    <recommendedName>
        <fullName evidence="2">histidine kinase</fullName>
        <ecNumber evidence="2">2.7.13.3</ecNumber>
    </recommendedName>
</protein>
<dbReference type="InterPro" id="IPR000014">
    <property type="entry name" value="PAS"/>
</dbReference>
<evidence type="ECO:0000259" key="9">
    <source>
        <dbReference type="PROSITE" id="PS50113"/>
    </source>
</evidence>
<dbReference type="PRINTS" id="PR00344">
    <property type="entry name" value="BCTRLSENSOR"/>
</dbReference>
<evidence type="ECO:0000256" key="4">
    <source>
        <dbReference type="ARBA" id="ARBA00022777"/>
    </source>
</evidence>
<dbReference type="PROSITE" id="PS50112">
    <property type="entry name" value="PAS"/>
    <property type="match status" value="1"/>
</dbReference>
<dbReference type="Gene3D" id="3.30.565.10">
    <property type="entry name" value="Histidine kinase-like ATPase, C-terminal domain"/>
    <property type="match status" value="1"/>
</dbReference>
<evidence type="ECO:0000259" key="7">
    <source>
        <dbReference type="PROSITE" id="PS50109"/>
    </source>
</evidence>
<dbReference type="InterPro" id="IPR003661">
    <property type="entry name" value="HisK_dim/P_dom"/>
</dbReference>
<keyword evidence="5" id="KW-0902">Two-component regulatory system</keyword>
<comment type="caution">
    <text evidence="10">The sequence shown here is derived from an EMBL/GenBank/DDBJ whole genome shotgun (WGS) entry which is preliminary data.</text>
</comment>
<feature type="coiled-coil region" evidence="6">
    <location>
        <begin position="269"/>
        <end position="317"/>
    </location>
</feature>
<dbReference type="InterPro" id="IPR005467">
    <property type="entry name" value="His_kinase_dom"/>
</dbReference>
<evidence type="ECO:0000256" key="2">
    <source>
        <dbReference type="ARBA" id="ARBA00012438"/>
    </source>
</evidence>
<keyword evidence="11" id="KW-1185">Reference proteome</keyword>